<accession>A0A672US08</accession>
<dbReference type="EC" id="2.8.2.-" evidence="1"/>
<organism evidence="3 4">
    <name type="scientific">Strigops habroptila</name>
    <name type="common">Kakapo</name>
    <dbReference type="NCBI Taxonomy" id="2489341"/>
    <lineage>
        <taxon>Eukaryota</taxon>
        <taxon>Metazoa</taxon>
        <taxon>Chordata</taxon>
        <taxon>Craniata</taxon>
        <taxon>Vertebrata</taxon>
        <taxon>Euteleostomi</taxon>
        <taxon>Archelosauria</taxon>
        <taxon>Archosauria</taxon>
        <taxon>Dinosauria</taxon>
        <taxon>Saurischia</taxon>
        <taxon>Theropoda</taxon>
        <taxon>Coelurosauria</taxon>
        <taxon>Aves</taxon>
        <taxon>Neognathae</taxon>
        <taxon>Neoaves</taxon>
        <taxon>Telluraves</taxon>
        <taxon>Australaves</taxon>
        <taxon>Psittaciformes</taxon>
        <taxon>Psittacidae</taxon>
        <taxon>Strigops</taxon>
    </lineage>
</organism>
<dbReference type="Ensembl" id="ENSSHBT00005020645.1">
    <property type="protein sequence ID" value="ENSSHBP00005017275.1"/>
    <property type="gene ID" value="ENSSHBG00005014969.1"/>
</dbReference>
<keyword evidence="1" id="KW-0808">Transferase</keyword>
<reference evidence="3" key="3">
    <citation type="submission" date="2025-09" db="UniProtKB">
        <authorList>
            <consortium name="Ensembl"/>
        </authorList>
    </citation>
    <scope>IDENTIFICATION</scope>
</reference>
<comment type="similarity">
    <text evidence="1">Belongs to the sulfotransferase 1 family.</text>
</comment>
<protein>
    <recommendedName>
        <fullName evidence="1">Sulfotransferase</fullName>
        <ecNumber evidence="1">2.8.2.-</ecNumber>
    </recommendedName>
</protein>
<dbReference type="AlphaFoldDB" id="A0A672US08"/>
<evidence type="ECO:0000313" key="4">
    <source>
        <dbReference type="Proteomes" id="UP000472266"/>
    </source>
</evidence>
<dbReference type="InterPro" id="IPR027417">
    <property type="entry name" value="P-loop_NTPase"/>
</dbReference>
<evidence type="ECO:0000256" key="1">
    <source>
        <dbReference type="RuleBase" id="RU361155"/>
    </source>
</evidence>
<evidence type="ECO:0000313" key="3">
    <source>
        <dbReference type="Ensembl" id="ENSSHBP00005017275.1"/>
    </source>
</evidence>
<dbReference type="Gene3D" id="3.40.50.300">
    <property type="entry name" value="P-loop containing nucleotide triphosphate hydrolases"/>
    <property type="match status" value="1"/>
</dbReference>
<feature type="domain" description="Sulfotransferase" evidence="2">
    <location>
        <begin position="31"/>
        <end position="77"/>
    </location>
</feature>
<dbReference type="GeneTree" id="ENSGT00940000161848"/>
<sequence>FRGVRICPTHFLACRISRNWKNHFTVTQNGPDIVVISFPKSGTTWISEIVDMILKGGDPEKCKWDAIGNRVPMLEFSAPGKMVAGSGVAGGGRGCRMWGRLG</sequence>
<reference evidence="3" key="2">
    <citation type="submission" date="2025-08" db="UniProtKB">
        <authorList>
            <consortium name="Ensembl"/>
        </authorList>
    </citation>
    <scope>IDENTIFICATION</scope>
</reference>
<dbReference type="GO" id="GO:0008146">
    <property type="term" value="F:sulfotransferase activity"/>
    <property type="evidence" value="ECO:0007669"/>
    <property type="project" value="InterPro"/>
</dbReference>
<keyword evidence="4" id="KW-1185">Reference proteome</keyword>
<dbReference type="SUPFAM" id="SSF52540">
    <property type="entry name" value="P-loop containing nucleoside triphosphate hydrolases"/>
    <property type="match status" value="1"/>
</dbReference>
<dbReference type="InParanoid" id="A0A672US08"/>
<dbReference type="InterPro" id="IPR000863">
    <property type="entry name" value="Sulfotransferase_dom"/>
</dbReference>
<dbReference type="Pfam" id="PF00685">
    <property type="entry name" value="Sulfotransfer_1"/>
    <property type="match status" value="1"/>
</dbReference>
<name>A0A672US08_STRHB</name>
<evidence type="ECO:0000259" key="2">
    <source>
        <dbReference type="Pfam" id="PF00685"/>
    </source>
</evidence>
<dbReference type="Proteomes" id="UP000472266">
    <property type="component" value="Chromosome 8"/>
</dbReference>
<proteinExistence type="inferred from homology"/>
<reference evidence="3 4" key="1">
    <citation type="submission" date="2019-11" db="EMBL/GenBank/DDBJ databases">
        <title>Strigops habroptila (kakapo) genome, bStrHab1, primary haplotype, v2.</title>
        <authorList>
            <person name="Jarvis E.D."/>
            <person name="Howard J."/>
            <person name="Rhie A."/>
            <person name="Phillippy A."/>
            <person name="Korlach J."/>
            <person name="Digby A."/>
            <person name="Iorns D."/>
            <person name="Eason D."/>
            <person name="Robertson B."/>
            <person name="Raemaekers T."/>
            <person name="Howe K."/>
            <person name="Lewin H."/>
            <person name="Damas J."/>
            <person name="Hastie A."/>
            <person name="Tracey A."/>
            <person name="Chow W."/>
            <person name="Fedrigo O."/>
        </authorList>
    </citation>
    <scope>NUCLEOTIDE SEQUENCE [LARGE SCALE GENOMIC DNA]</scope>
</reference>